<evidence type="ECO:0000313" key="1">
    <source>
        <dbReference type="EMBL" id="PGG93666.1"/>
    </source>
</evidence>
<reference evidence="1 2" key="1">
    <citation type="submission" date="2017-09" db="EMBL/GenBank/DDBJ databases">
        <title>Large-scale bioinformatics analysis of Bacillus genomes uncovers conserved roles of natural products in bacterial physiology.</title>
        <authorList>
            <consortium name="Agbiome Team Llc"/>
            <person name="Bleich R.M."/>
            <person name="Grubbs K.J."/>
            <person name="Santa Maria K.C."/>
            <person name="Allen S.E."/>
            <person name="Farag S."/>
            <person name="Shank E.A."/>
            <person name="Bowers A."/>
        </authorList>
    </citation>
    <scope>NUCLEOTIDE SEQUENCE [LARGE SCALE GENOMIC DNA]</scope>
    <source>
        <strain evidence="1 2">AFS094862</strain>
    </source>
</reference>
<gene>
    <name evidence="1" type="ORF">CON73_07180</name>
</gene>
<evidence type="ECO:0000313" key="2">
    <source>
        <dbReference type="Proteomes" id="UP000225320"/>
    </source>
</evidence>
<sequence>MNSYITFKVIKIIDEYSLVINSGLRDGISIGDSIEIFLEGDEIVDPFNEGKVLGTLDFIKDTLEVTEVYSEFAVCKKIETKDVHVPSPLQKALSHSMSGLSGITGTTETRITVKKIKIDENEITGRRKGDRVIRIGDIARIALSN</sequence>
<proteinExistence type="predicted"/>
<organism evidence="1 2">
    <name type="scientific">Bacillus toyonensis</name>
    <dbReference type="NCBI Taxonomy" id="155322"/>
    <lineage>
        <taxon>Bacteria</taxon>
        <taxon>Bacillati</taxon>
        <taxon>Bacillota</taxon>
        <taxon>Bacilli</taxon>
        <taxon>Bacillales</taxon>
        <taxon>Bacillaceae</taxon>
        <taxon>Bacillus</taxon>
        <taxon>Bacillus cereus group</taxon>
    </lineage>
</organism>
<protein>
    <submittedName>
        <fullName evidence="1">Uncharacterized protein</fullName>
    </submittedName>
</protein>
<dbReference type="Proteomes" id="UP000225320">
    <property type="component" value="Unassembled WGS sequence"/>
</dbReference>
<dbReference type="AlphaFoldDB" id="A0A2B5D9R2"/>
<name>A0A2B5D9R2_9BACI</name>
<dbReference type="EMBL" id="NVOI01000024">
    <property type="protein sequence ID" value="PGG93666.1"/>
    <property type="molecule type" value="Genomic_DNA"/>
</dbReference>
<dbReference type="RefSeq" id="WP_098070575.1">
    <property type="nucleotide sequence ID" value="NZ_JBALMW010000202.1"/>
</dbReference>
<comment type="caution">
    <text evidence="1">The sequence shown here is derived from an EMBL/GenBank/DDBJ whole genome shotgun (WGS) entry which is preliminary data.</text>
</comment>
<accession>A0A2B5D9R2</accession>